<sequence length="118" mass="13355">MLALAVTCWPSKRLAKTDRRVEFEREKKSGSTKFGWLPCVARARREGSCVLAESDKRKRRKMKEEAAATQSLARAMSIGERTPLAKAAVQVPVGGGDCRREPERGRRWGEWEYFAARS</sequence>
<protein>
    <submittedName>
        <fullName evidence="1">Uncharacterized protein</fullName>
    </submittedName>
</protein>
<evidence type="ECO:0000313" key="2">
    <source>
        <dbReference type="Proteomes" id="UP000287651"/>
    </source>
</evidence>
<dbReference type="EMBL" id="AMZH03012499">
    <property type="protein sequence ID" value="RRT50910.1"/>
    <property type="molecule type" value="Genomic_DNA"/>
</dbReference>
<dbReference type="AlphaFoldDB" id="A0A426YGW8"/>
<gene>
    <name evidence="1" type="ORF">B296_00051436</name>
</gene>
<proteinExistence type="predicted"/>
<evidence type="ECO:0000313" key="1">
    <source>
        <dbReference type="EMBL" id="RRT50910.1"/>
    </source>
</evidence>
<organism evidence="1 2">
    <name type="scientific">Ensete ventricosum</name>
    <name type="common">Abyssinian banana</name>
    <name type="synonym">Musa ensete</name>
    <dbReference type="NCBI Taxonomy" id="4639"/>
    <lineage>
        <taxon>Eukaryota</taxon>
        <taxon>Viridiplantae</taxon>
        <taxon>Streptophyta</taxon>
        <taxon>Embryophyta</taxon>
        <taxon>Tracheophyta</taxon>
        <taxon>Spermatophyta</taxon>
        <taxon>Magnoliopsida</taxon>
        <taxon>Liliopsida</taxon>
        <taxon>Zingiberales</taxon>
        <taxon>Musaceae</taxon>
        <taxon>Ensete</taxon>
    </lineage>
</organism>
<reference evidence="1 2" key="1">
    <citation type="journal article" date="2014" name="Agronomy (Basel)">
        <title>A Draft Genome Sequence for Ensete ventricosum, the Drought-Tolerant Tree Against Hunger.</title>
        <authorList>
            <person name="Harrison J."/>
            <person name="Moore K.A."/>
            <person name="Paszkiewicz K."/>
            <person name="Jones T."/>
            <person name="Grant M."/>
            <person name="Ambacheew D."/>
            <person name="Muzemil S."/>
            <person name="Studholme D.J."/>
        </authorList>
    </citation>
    <scope>NUCLEOTIDE SEQUENCE [LARGE SCALE GENOMIC DNA]</scope>
</reference>
<name>A0A426YGW8_ENSVE</name>
<comment type="caution">
    <text evidence="1">The sequence shown here is derived from an EMBL/GenBank/DDBJ whole genome shotgun (WGS) entry which is preliminary data.</text>
</comment>
<accession>A0A426YGW8</accession>
<dbReference type="Proteomes" id="UP000287651">
    <property type="component" value="Unassembled WGS sequence"/>
</dbReference>